<dbReference type="AlphaFoldDB" id="A0A7R9QR70"/>
<keyword evidence="3" id="KW-0479">Metal-binding</keyword>
<keyword evidence="7" id="KW-0472">Membrane</keyword>
<dbReference type="GO" id="GO:0016705">
    <property type="term" value="F:oxidoreductase activity, acting on paired donors, with incorporation or reduction of molecular oxygen"/>
    <property type="evidence" value="ECO:0007669"/>
    <property type="project" value="InterPro"/>
</dbReference>
<sequence>MLNYLINPCYASAVLTLVIGLIVHYLSQYYAAIKNYPPVFRNYKKHWNLELIKLYKIYGPVFTIWIGPWPFVIVCDLDIAKEAFSKVDFSGRPPNDKHTEIAFADYGKTWEALRKVGHSAVRKYAKSAEVSHLVNETVAEVLDAIKDREGIDKPFPAEPYSFNLFANIHMSAIFSQKYKIDQAEMEKFNYCFVGFITDLGNL</sequence>
<name>A0A7R9QR70_9ACAR</name>
<evidence type="ECO:0000256" key="2">
    <source>
        <dbReference type="ARBA" id="ARBA00022617"/>
    </source>
</evidence>
<dbReference type="OrthoDB" id="1055148at2759"/>
<dbReference type="InterPro" id="IPR002401">
    <property type="entry name" value="Cyt_P450_E_grp-I"/>
</dbReference>
<evidence type="ECO:0000256" key="1">
    <source>
        <dbReference type="ARBA" id="ARBA00010617"/>
    </source>
</evidence>
<dbReference type="Pfam" id="PF00067">
    <property type="entry name" value="p450"/>
    <property type="match status" value="1"/>
</dbReference>
<evidence type="ECO:0000256" key="6">
    <source>
        <dbReference type="ARBA" id="ARBA00023033"/>
    </source>
</evidence>
<proteinExistence type="inferred from homology"/>
<dbReference type="GO" id="GO:0005506">
    <property type="term" value="F:iron ion binding"/>
    <property type="evidence" value="ECO:0007669"/>
    <property type="project" value="InterPro"/>
</dbReference>
<keyword evidence="4" id="KW-0560">Oxidoreductase</keyword>
<keyword evidence="9" id="KW-1185">Reference proteome</keyword>
<evidence type="ECO:0000256" key="7">
    <source>
        <dbReference type="SAM" id="Phobius"/>
    </source>
</evidence>
<organism evidence="8">
    <name type="scientific">Oppiella nova</name>
    <dbReference type="NCBI Taxonomy" id="334625"/>
    <lineage>
        <taxon>Eukaryota</taxon>
        <taxon>Metazoa</taxon>
        <taxon>Ecdysozoa</taxon>
        <taxon>Arthropoda</taxon>
        <taxon>Chelicerata</taxon>
        <taxon>Arachnida</taxon>
        <taxon>Acari</taxon>
        <taxon>Acariformes</taxon>
        <taxon>Sarcoptiformes</taxon>
        <taxon>Oribatida</taxon>
        <taxon>Brachypylina</taxon>
        <taxon>Oppioidea</taxon>
        <taxon>Oppiidae</taxon>
        <taxon>Oppiella</taxon>
    </lineage>
</organism>
<accession>A0A7R9QR70</accession>
<dbReference type="InterPro" id="IPR001128">
    <property type="entry name" value="Cyt_P450"/>
</dbReference>
<comment type="similarity">
    <text evidence="1">Belongs to the cytochrome P450 family.</text>
</comment>
<evidence type="ECO:0008006" key="10">
    <source>
        <dbReference type="Google" id="ProtNLM"/>
    </source>
</evidence>
<evidence type="ECO:0000256" key="5">
    <source>
        <dbReference type="ARBA" id="ARBA00023004"/>
    </source>
</evidence>
<dbReference type="Gene3D" id="1.10.630.10">
    <property type="entry name" value="Cytochrome P450"/>
    <property type="match status" value="1"/>
</dbReference>
<evidence type="ECO:0000313" key="9">
    <source>
        <dbReference type="Proteomes" id="UP000728032"/>
    </source>
</evidence>
<keyword evidence="7" id="KW-1133">Transmembrane helix</keyword>
<dbReference type="EMBL" id="OC924409">
    <property type="protein sequence ID" value="CAD7655500.1"/>
    <property type="molecule type" value="Genomic_DNA"/>
</dbReference>
<evidence type="ECO:0000256" key="3">
    <source>
        <dbReference type="ARBA" id="ARBA00022723"/>
    </source>
</evidence>
<evidence type="ECO:0000313" key="8">
    <source>
        <dbReference type="EMBL" id="CAD7655500.1"/>
    </source>
</evidence>
<reference evidence="8" key="1">
    <citation type="submission" date="2020-11" db="EMBL/GenBank/DDBJ databases">
        <authorList>
            <person name="Tran Van P."/>
        </authorList>
    </citation>
    <scope>NUCLEOTIDE SEQUENCE</scope>
</reference>
<dbReference type="GO" id="GO:0020037">
    <property type="term" value="F:heme binding"/>
    <property type="evidence" value="ECO:0007669"/>
    <property type="project" value="InterPro"/>
</dbReference>
<dbReference type="Proteomes" id="UP000728032">
    <property type="component" value="Unassembled WGS sequence"/>
</dbReference>
<dbReference type="PRINTS" id="PR00463">
    <property type="entry name" value="EP450I"/>
</dbReference>
<dbReference type="InterPro" id="IPR036396">
    <property type="entry name" value="Cyt_P450_sf"/>
</dbReference>
<keyword evidence="2" id="KW-0349">Heme</keyword>
<keyword evidence="5" id="KW-0408">Iron</keyword>
<feature type="transmembrane region" description="Helical" evidence="7">
    <location>
        <begin position="54"/>
        <end position="72"/>
    </location>
</feature>
<dbReference type="PANTHER" id="PTHR24289:SF1">
    <property type="entry name" value="STEROID 17-ALPHA-HYDROXYLASE_17,20 LYASE"/>
    <property type="match status" value="1"/>
</dbReference>
<dbReference type="PANTHER" id="PTHR24289">
    <property type="entry name" value="STEROID 17-ALPHA-HYDROXYLASE/17,20 LYASE"/>
    <property type="match status" value="1"/>
</dbReference>
<dbReference type="SUPFAM" id="SSF48264">
    <property type="entry name" value="Cytochrome P450"/>
    <property type="match status" value="1"/>
</dbReference>
<feature type="transmembrane region" description="Helical" evidence="7">
    <location>
        <begin position="12"/>
        <end position="33"/>
    </location>
</feature>
<protein>
    <recommendedName>
        <fullName evidence="10">Cytochrome P450</fullName>
    </recommendedName>
</protein>
<evidence type="ECO:0000256" key="4">
    <source>
        <dbReference type="ARBA" id="ARBA00023002"/>
    </source>
</evidence>
<keyword evidence="6" id="KW-0503">Monooxygenase</keyword>
<keyword evidence="7" id="KW-0812">Transmembrane</keyword>
<dbReference type="GO" id="GO:0004497">
    <property type="term" value="F:monooxygenase activity"/>
    <property type="evidence" value="ECO:0007669"/>
    <property type="project" value="UniProtKB-KW"/>
</dbReference>
<gene>
    <name evidence="8" type="ORF">ONB1V03_LOCUS12143</name>
</gene>
<dbReference type="EMBL" id="CAJPVJ010009584">
    <property type="protein sequence ID" value="CAG2172687.1"/>
    <property type="molecule type" value="Genomic_DNA"/>
</dbReference>